<comment type="subcellular location">
    <subcellularLocation>
        <location evidence="10">Host nucleus</location>
    </subcellularLocation>
    <text evidence="10">Accumulates in infected cells.</text>
</comment>
<keyword evidence="1 10" id="KW-0244">Early protein</keyword>
<dbReference type="InterPro" id="IPR036368">
    <property type="entry name" value="ADBP_zn-bd_sf"/>
</dbReference>
<keyword evidence="5 10" id="KW-0235">DNA replication</keyword>
<dbReference type="SUPFAM" id="SSF57917">
    <property type="entry name" value="Zn-binding domains of ADDBP"/>
    <property type="match status" value="2"/>
</dbReference>
<dbReference type="InterPro" id="IPR037540">
    <property type="entry name" value="ADV_DNB2"/>
</dbReference>
<evidence type="ECO:0000256" key="2">
    <source>
        <dbReference type="ARBA" id="ARBA00022553"/>
    </source>
</evidence>
<dbReference type="HAMAP" id="MF_04054">
    <property type="entry name" value="ADV_DNB2"/>
    <property type="match status" value="1"/>
</dbReference>
<evidence type="ECO:0000256" key="4">
    <source>
        <dbReference type="ARBA" id="ARBA00022581"/>
    </source>
</evidence>
<comment type="function">
    <text evidence="10">Plays a role in the elongation phase of viral strand displacement replication by unwinding the template in an ATP-independent fashion, employing its capacity to form multimers. Also enhances the rate of initiation. Released from template upon second strand synthesis. Assembles in complex with viral pTP, viral pol, host NFIA and host POU2F1/OCT1 on viral origin of replication. Covers the whole ssDNA genome during synthesis. The complementary strand synthesis induces its relese from DNA template. May inhibit cellular transcription mediated by the interaction between host SRCAP and CBP.</text>
</comment>
<feature type="binding site" evidence="10">
    <location>
        <position position="517"/>
    </location>
    <ligand>
        <name>Zn(2+)</name>
        <dbReference type="ChEBI" id="CHEBI:29105"/>
        <label>2</label>
    </ligand>
</feature>
<feature type="compositionally biased region" description="Acidic residues" evidence="11">
    <location>
        <begin position="201"/>
        <end position="211"/>
    </location>
</feature>
<keyword evidence="3 10" id="KW-1048">Host nucleus</keyword>
<feature type="region of interest" description="Disordered" evidence="11">
    <location>
        <begin position="1"/>
        <end position="49"/>
    </location>
</feature>
<comment type="similarity">
    <text evidence="10">Belongs to the adenoviridae E2A DNA-binding protein family.</text>
</comment>
<evidence type="ECO:0000256" key="10">
    <source>
        <dbReference type="HAMAP-Rule" id="MF_04054"/>
    </source>
</evidence>
<dbReference type="GO" id="GO:0003677">
    <property type="term" value="F:DNA binding"/>
    <property type="evidence" value="ECO:0007669"/>
    <property type="project" value="UniProtKB-UniRule"/>
</dbReference>
<dbReference type="EMBL" id="KF477312">
    <property type="protein sequence ID" value="AGX93311.1"/>
    <property type="molecule type" value="Genomic_DNA"/>
</dbReference>
<dbReference type="InterPro" id="IPR036362">
    <property type="entry name" value="Adenovirus_DNA-bd_N_sf"/>
</dbReference>
<dbReference type="InterPro" id="IPR036367">
    <property type="entry name" value="Ad_DBP_C_sf"/>
</dbReference>
<dbReference type="OrthoDB" id="4492at10239"/>
<evidence type="ECO:0000259" key="13">
    <source>
        <dbReference type="Pfam" id="PF03728"/>
    </source>
</evidence>
<evidence type="ECO:0000256" key="5">
    <source>
        <dbReference type="ARBA" id="ARBA00022705"/>
    </source>
</evidence>
<protein>
    <recommendedName>
        <fullName evidence="10">DNA-binding protein</fullName>
        <shortName evidence="10">DBP</shortName>
    </recommendedName>
    <alternativeName>
        <fullName evidence="10">Early 2A protein</fullName>
    </alternativeName>
    <alternativeName>
        <fullName evidence="10">Early E2A DNA-binding protein</fullName>
    </alternativeName>
</protein>
<feature type="region of interest" description="Disordered" evidence="11">
    <location>
        <begin position="159"/>
        <end position="221"/>
    </location>
</feature>
<feature type="compositionally biased region" description="Basic and acidic residues" evidence="11">
    <location>
        <begin position="181"/>
        <end position="192"/>
    </location>
</feature>
<evidence type="ECO:0000256" key="8">
    <source>
        <dbReference type="ARBA" id="ARBA00023109"/>
    </source>
</evidence>
<feature type="domain" description="Adenovirus DNA-binding all-alpha" evidence="12">
    <location>
        <begin position="223"/>
        <end position="301"/>
    </location>
</feature>
<feature type="binding site" evidence="10">
    <location>
        <position position="375"/>
    </location>
    <ligand>
        <name>Zn(2+)</name>
        <dbReference type="ChEBI" id="CHEBI:29105"/>
        <label>1</label>
    </ligand>
</feature>
<dbReference type="GO" id="GO:0006351">
    <property type="term" value="P:DNA-templated transcription"/>
    <property type="evidence" value="ECO:0007669"/>
    <property type="project" value="UniProtKB-UniRule"/>
</dbReference>
<evidence type="ECO:0000313" key="14">
    <source>
        <dbReference type="EMBL" id="AGX93311.1"/>
    </source>
</evidence>
<comment type="caution">
    <text evidence="10">Lacks conserved residue(s) required for the propagation of feature annotation.</text>
</comment>
<dbReference type="SUPFAM" id="SSF47724">
    <property type="entry name" value="Domain of early E2A DNA-binding protein, ADDBP"/>
    <property type="match status" value="1"/>
</dbReference>
<reference evidence="14 15" key="1">
    <citation type="journal article" date="2014" name="J. Gen. Virol.">
        <title>Whole-genome sequences of two turkey adenovirus types reveal the existence of two unknown lineages that merit the establishment of novel species within the genus Aviadenovirus.</title>
        <authorList>
            <person name="Marek A."/>
            <person name="Ballmann M.Z."/>
            <person name="Kosiol C."/>
            <person name="Harrach B."/>
            <person name="Schlotterer C."/>
            <person name="Hess M."/>
        </authorList>
    </citation>
    <scope>NUCLEOTIDE SEQUENCE [LARGE SCALE GENOMIC DNA]</scope>
    <source>
        <strain evidence="14">TNI1</strain>
    </source>
</reference>
<keyword evidence="8 10" id="KW-1194">Viral DNA replication</keyword>
<sequence>MVDIRTVVVQSVESDGEENELLREREKTPMPISEDSESDWNEPSDSSNKCGMGERGLGRSFLYVYPPFTCYPQAGFACHVDLYPPIGPPARIQKRRLEVQQVFDSSDESGAEDASCSEVVATMEGISARSASKALTARKNTTVEVEDEELVSISEEIFSEKKKRKSTPGKSTSKTSKKAKKAPEEERNEERAMSAANTHDTDEDEEVDSSDENPPLSDPVTFGAQKAMSFLVTLCERLDMRWQGATIRPDDAIWTKLGGTFVRKRHPEFRLTFSSFDSFHNQIGRFLAAMLYGMSDLEPKFTPGGAHVWRHGWMVSTTSLKCMHGSPMITKPRTVELNPTSEAGKRAIAEQNGSVEKNRYGKQVVVLRFDQNVVCAKDAEHSGFPYPHAMGSCGMVFSDAAKAMSAMRHDLEWTKALYPKAEKKRAEECVLISTNCNCNYAIESPISGRQTCRMIPYKLSGTDDITADVCRARPDMKAHKKFPHTMVFTCCNPQSSLTSGYGASGSRASRKNTDKTCAWRISSMDLRYAYVFATELVQTVLGVQAPTHVPEFRWNDRYAYKTEVIAPVCPVESDDPFA</sequence>
<dbReference type="InterPro" id="IPR003176">
    <property type="entry name" value="Adenovirus_DNA-bd_a"/>
</dbReference>
<dbReference type="Pfam" id="PF03728">
    <property type="entry name" value="Viral_DNA_Zn_bi"/>
    <property type="match status" value="2"/>
</dbReference>
<comment type="domain">
    <text evidence="10">The C-terminal arm bridges DBP molecules together, thereby creating a chain.</text>
</comment>
<organism evidence="14 15">
    <name type="scientific">turkey adenovirus 4</name>
    <dbReference type="NCBI Taxonomy" id="1408257"/>
    <lineage>
        <taxon>Viruses</taxon>
        <taxon>Varidnaviria</taxon>
        <taxon>Bamfordvirae</taxon>
        <taxon>Preplasmiviricota</taxon>
        <taxon>Polisuviricotina</taxon>
        <taxon>Pharingeaviricetes</taxon>
        <taxon>Rowavirales</taxon>
        <taxon>Adenoviridae</taxon>
        <taxon>Aviadenovirus</taxon>
        <taxon>Aviadenovirus gallopavoquartum</taxon>
        <taxon>Turkey aviadenovirus C</taxon>
    </lineage>
</organism>
<feature type="binding site" evidence="10">
    <location>
        <position position="438"/>
    </location>
    <ligand>
        <name>Zn(2+)</name>
        <dbReference type="ChEBI" id="CHEBI:29105"/>
        <label>2</label>
    </ligand>
</feature>
<accession>U5NHK2</accession>
<feature type="binding site" evidence="10">
    <location>
        <position position="490"/>
    </location>
    <ligand>
        <name>Zn(2+)</name>
        <dbReference type="ChEBI" id="CHEBI:29105"/>
        <label>2</label>
    </ligand>
</feature>
<dbReference type="GO" id="GO:0042025">
    <property type="term" value="C:host cell nucleus"/>
    <property type="evidence" value="ECO:0007669"/>
    <property type="project" value="UniProtKB-SubCell"/>
</dbReference>
<evidence type="ECO:0000256" key="6">
    <source>
        <dbReference type="ARBA" id="ARBA00022723"/>
    </source>
</evidence>
<dbReference type="RefSeq" id="YP_008719830.1">
    <property type="nucleotide sequence ID" value="NC_022612.1"/>
</dbReference>
<evidence type="ECO:0000256" key="7">
    <source>
        <dbReference type="ARBA" id="ARBA00022833"/>
    </source>
</evidence>
<dbReference type="GO" id="GO:0006260">
    <property type="term" value="P:DNA replication"/>
    <property type="evidence" value="ECO:0007669"/>
    <property type="project" value="UniProtKB-KW"/>
</dbReference>
<evidence type="ECO:0000256" key="3">
    <source>
        <dbReference type="ARBA" id="ARBA00022562"/>
    </source>
</evidence>
<dbReference type="Gene3D" id="1.10.269.10">
    <property type="entry name" value="Adenovirus DNA-binding, N-terminal domain"/>
    <property type="match status" value="1"/>
</dbReference>
<keyword evidence="6 10" id="KW-0479">Metal-binding</keyword>
<evidence type="ECO:0000256" key="9">
    <source>
        <dbReference type="ARBA" id="ARBA00023125"/>
    </source>
</evidence>
<evidence type="ECO:0000259" key="12">
    <source>
        <dbReference type="Pfam" id="PF02236"/>
    </source>
</evidence>
<keyword evidence="15" id="KW-1185">Reference proteome</keyword>
<feature type="domain" description="Adenovirus DNA-binding zinc-binding" evidence="13">
    <location>
        <begin position="320"/>
        <end position="421"/>
    </location>
</feature>
<dbReference type="Gene3D" id="3.90.148.10">
    <property type="entry name" value="Adenovirus DNA-binding, C-terminal domain superfamily/Adenovirus DNA-binding, zinc binding domain"/>
    <property type="match status" value="1"/>
</dbReference>
<dbReference type="Proteomes" id="UP000161081">
    <property type="component" value="Segment"/>
</dbReference>
<dbReference type="InterPro" id="IPR005376">
    <property type="entry name" value="Adenovirus_DNA-bd_zn-bd"/>
</dbReference>
<feature type="binding site" evidence="10">
    <location>
        <position position="324"/>
    </location>
    <ligand>
        <name>Zn(2+)</name>
        <dbReference type="ChEBI" id="CHEBI:29105"/>
        <label>1</label>
    </ligand>
</feature>
<keyword evidence="7 10" id="KW-0862">Zinc</keyword>
<evidence type="ECO:0000313" key="15">
    <source>
        <dbReference type="Proteomes" id="UP000161081"/>
    </source>
</evidence>
<dbReference type="GO" id="GO:0045740">
    <property type="term" value="P:positive regulation of DNA replication"/>
    <property type="evidence" value="ECO:0007669"/>
    <property type="project" value="UniProtKB-UniRule"/>
</dbReference>
<feature type="domain" description="Adenovirus DNA-binding zinc-binding" evidence="13">
    <location>
        <begin position="434"/>
        <end position="536"/>
    </location>
</feature>
<dbReference type="GO" id="GO:0039687">
    <property type="term" value="P:viral DNA strand displacement replication"/>
    <property type="evidence" value="ECO:0007669"/>
    <property type="project" value="UniProtKB-UniRule"/>
</dbReference>
<evidence type="ECO:0000256" key="11">
    <source>
        <dbReference type="SAM" id="MobiDB-lite"/>
    </source>
</evidence>
<feature type="region of interest" description="C-terminal arm, DBP binding" evidence="10">
    <location>
        <begin position="563"/>
        <end position="578"/>
    </location>
</feature>
<dbReference type="Pfam" id="PF02236">
    <property type="entry name" value="Viral_DNA_bi"/>
    <property type="match status" value="1"/>
</dbReference>
<dbReference type="KEGG" id="vg:17400993"/>
<evidence type="ECO:0000256" key="1">
    <source>
        <dbReference type="ARBA" id="ARBA00022518"/>
    </source>
</evidence>
<feature type="binding site" evidence="10">
    <location>
        <position position="322"/>
    </location>
    <ligand>
        <name>Zn(2+)</name>
        <dbReference type="ChEBI" id="CHEBI:29105"/>
        <label>1</label>
    </ligand>
</feature>
<comment type="subunit">
    <text evidence="10">Homomultimerizes on viral ssDNA bound to pTP. Forms a initiation complex with viral polymerase, pTP and hosts NFIA and POU2F1/OCT1. Interacts with host SRCAP.</text>
</comment>
<proteinExistence type="inferred from homology"/>
<dbReference type="GO" id="GO:0008270">
    <property type="term" value="F:zinc ion binding"/>
    <property type="evidence" value="ECO:0007669"/>
    <property type="project" value="UniProtKB-UniRule"/>
</dbReference>
<gene>
    <name evidence="10" type="primary">DBP</name>
</gene>
<keyword evidence="2 10" id="KW-0597">Phosphoprotein</keyword>
<keyword evidence="4 10" id="KW-0945">Host-virus interaction</keyword>
<name>U5NHK2_9ADEN</name>
<feature type="binding site" evidence="10">
    <location>
        <position position="436"/>
    </location>
    <ligand>
        <name>Zn(2+)</name>
        <dbReference type="ChEBI" id="CHEBI:29105"/>
        <label>2</label>
    </ligand>
</feature>
<feature type="binding site" evidence="10">
    <location>
        <position position="393"/>
    </location>
    <ligand>
        <name>Zn(2+)</name>
        <dbReference type="ChEBI" id="CHEBI:29105"/>
        <label>1</label>
    </ligand>
</feature>
<keyword evidence="9 10" id="KW-0238">DNA-binding</keyword>
<dbReference type="GO" id="GO:0019028">
    <property type="term" value="C:viral capsid"/>
    <property type="evidence" value="ECO:0007669"/>
    <property type="project" value="UniProtKB-UniRule"/>
</dbReference>